<dbReference type="AlphaFoldDB" id="A0A1X7LAB6"/>
<dbReference type="PANTHER" id="PTHR33802">
    <property type="entry name" value="SI:CH211-161H7.5-RELATED"/>
    <property type="match status" value="1"/>
</dbReference>
<keyword evidence="1" id="KW-1133">Transmembrane helix</keyword>
<feature type="transmembrane region" description="Helical" evidence="1">
    <location>
        <begin position="145"/>
        <end position="166"/>
    </location>
</feature>
<dbReference type="STRING" id="1852522.SAMN06295960_3126"/>
<evidence type="ECO:0000256" key="1">
    <source>
        <dbReference type="SAM" id="Phobius"/>
    </source>
</evidence>
<protein>
    <submittedName>
        <fullName evidence="2">TspO and MBR related proteins</fullName>
    </submittedName>
</protein>
<feature type="transmembrane region" description="Helical" evidence="1">
    <location>
        <begin position="201"/>
        <end position="217"/>
    </location>
</feature>
<keyword evidence="1" id="KW-0812">Transmembrane</keyword>
<reference evidence="2 3" key="1">
    <citation type="submission" date="2017-04" db="EMBL/GenBank/DDBJ databases">
        <authorList>
            <person name="Afonso C.L."/>
            <person name="Miller P.J."/>
            <person name="Scott M.A."/>
            <person name="Spackman E."/>
            <person name="Goraichik I."/>
            <person name="Dimitrov K.M."/>
            <person name="Suarez D.L."/>
            <person name="Swayne D.E."/>
        </authorList>
    </citation>
    <scope>NUCLEOTIDE SEQUENCE [LARGE SCALE GENOMIC DNA]</scope>
    <source>
        <strain evidence="2 3">11</strain>
    </source>
</reference>
<keyword evidence="3" id="KW-1185">Reference proteome</keyword>
<keyword evidence="1" id="KW-0472">Membrane</keyword>
<dbReference type="Proteomes" id="UP000193834">
    <property type="component" value="Unassembled WGS sequence"/>
</dbReference>
<dbReference type="EMBL" id="FXAZ01000004">
    <property type="protein sequence ID" value="SMG50497.1"/>
    <property type="molecule type" value="Genomic_DNA"/>
</dbReference>
<evidence type="ECO:0000313" key="3">
    <source>
        <dbReference type="Proteomes" id="UP000193834"/>
    </source>
</evidence>
<feature type="transmembrane region" description="Helical" evidence="1">
    <location>
        <begin position="83"/>
        <end position="101"/>
    </location>
</feature>
<dbReference type="PANTHER" id="PTHR33802:SF1">
    <property type="entry name" value="XK-RELATED PROTEIN"/>
    <property type="match status" value="1"/>
</dbReference>
<feature type="transmembrane region" description="Helical" evidence="1">
    <location>
        <begin position="172"/>
        <end position="194"/>
    </location>
</feature>
<gene>
    <name evidence="2" type="ORF">SAMN06295960_3126</name>
</gene>
<feature type="transmembrane region" description="Helical" evidence="1">
    <location>
        <begin position="223"/>
        <end position="244"/>
    </location>
</feature>
<accession>A0A1X7LAB6</accession>
<dbReference type="RefSeq" id="WP_085495566.1">
    <property type="nucleotide sequence ID" value="NZ_FXAZ01000004.1"/>
</dbReference>
<dbReference type="InterPro" id="IPR038330">
    <property type="entry name" value="TspO/MBR-related_sf"/>
</dbReference>
<name>A0A1X7LAB6_9BACL</name>
<proteinExistence type="predicted"/>
<organism evidence="2 3">
    <name type="scientific">Paenibacillus aquistagni</name>
    <dbReference type="NCBI Taxonomy" id="1852522"/>
    <lineage>
        <taxon>Bacteria</taxon>
        <taxon>Bacillati</taxon>
        <taxon>Bacillota</taxon>
        <taxon>Bacilli</taxon>
        <taxon>Bacillales</taxon>
        <taxon>Paenibacillaceae</taxon>
        <taxon>Paenibacillus</taxon>
    </lineage>
</organism>
<evidence type="ECO:0000313" key="2">
    <source>
        <dbReference type="EMBL" id="SMG50497.1"/>
    </source>
</evidence>
<feature type="transmembrane region" description="Helical" evidence="1">
    <location>
        <begin position="48"/>
        <end position="71"/>
    </location>
</feature>
<dbReference type="Gene3D" id="1.20.1260.100">
    <property type="entry name" value="TspO/MBR protein"/>
    <property type="match status" value="1"/>
</dbReference>
<dbReference type="OrthoDB" id="5189031at2"/>
<sequence length="254" mass="28461">MYHSFWRIINLIAVIATIAVNALANIIPFNGKTTGEISAMFPVLITPAPYTFSIWGLIYVLLIVFAIYLALPKQQDKVKLVGPLFLISCLFNMLWIVLWHYLYTQVWLSLLAMLGLLLSLILIYKRVVSIPRPSAADELCVQLPFRIYLGWVSVATIVNVSVVLYAVNWNGFGLSAELWTILILAVGTLLAWIVGGVYRDYAYVLVFVWAYIGIAVKEGQEPTVFYTALSLAALMFVYAVSIAFRPRSRTISSP</sequence>
<feature type="transmembrane region" description="Helical" evidence="1">
    <location>
        <begin position="107"/>
        <end position="124"/>
    </location>
</feature>